<proteinExistence type="predicted"/>
<organism evidence="2 3">
    <name type="scientific">Gramella jeungdoensis</name>
    <dbReference type="NCBI Taxonomy" id="708091"/>
    <lineage>
        <taxon>Bacteria</taxon>
        <taxon>Pseudomonadati</taxon>
        <taxon>Bacteroidota</taxon>
        <taxon>Flavobacteriia</taxon>
        <taxon>Flavobacteriales</taxon>
        <taxon>Flavobacteriaceae</taxon>
        <taxon>Christiangramia</taxon>
    </lineage>
</organism>
<accession>A0ABT0YYS2</accession>
<protein>
    <submittedName>
        <fullName evidence="2">SRPBCC family protein</fullName>
    </submittedName>
</protein>
<dbReference type="InterPro" id="IPR023393">
    <property type="entry name" value="START-like_dom_sf"/>
</dbReference>
<evidence type="ECO:0000256" key="1">
    <source>
        <dbReference type="SAM" id="Phobius"/>
    </source>
</evidence>
<sequence>MKTLKSIGIVVLAFIVLLLIVTLFVSRDFHYEKSITIDRSIEEVWEHTKSLAALDEWSPWNEYDPNMKKEMTGVDGTVGAMSSWESDHEKVGKGSQTISKVEAPRLLATDLKFYTPYESEAEGYIKLDEAGNSTVVTWGFDSEMPYPFNLMKLTMDMEEEVGKEFEMGLQKLKRIAEEE</sequence>
<dbReference type="CDD" id="cd07818">
    <property type="entry name" value="SRPBCC_1"/>
    <property type="match status" value="1"/>
</dbReference>
<evidence type="ECO:0000313" key="3">
    <source>
        <dbReference type="Proteomes" id="UP001155077"/>
    </source>
</evidence>
<feature type="transmembrane region" description="Helical" evidence="1">
    <location>
        <begin position="6"/>
        <end position="25"/>
    </location>
</feature>
<keyword evidence="1" id="KW-0472">Membrane</keyword>
<gene>
    <name evidence="2" type="ORF">NE848_04435</name>
</gene>
<dbReference type="InterPro" id="IPR019587">
    <property type="entry name" value="Polyketide_cyclase/dehydratase"/>
</dbReference>
<reference evidence="2" key="1">
    <citation type="submission" date="2022-06" db="EMBL/GenBank/DDBJ databases">
        <title>Gramella sediminis sp. nov., isolated from deep-sea sediment of the Indian Ocean.</title>
        <authorList>
            <person name="Yang L."/>
        </authorList>
    </citation>
    <scope>NUCLEOTIDE SEQUENCE</scope>
    <source>
        <strain evidence="2">HMD3159</strain>
    </source>
</reference>
<dbReference type="SUPFAM" id="SSF55961">
    <property type="entry name" value="Bet v1-like"/>
    <property type="match status" value="1"/>
</dbReference>
<dbReference type="Proteomes" id="UP001155077">
    <property type="component" value="Unassembled WGS sequence"/>
</dbReference>
<comment type="caution">
    <text evidence="2">The sequence shown here is derived from an EMBL/GenBank/DDBJ whole genome shotgun (WGS) entry which is preliminary data.</text>
</comment>
<evidence type="ECO:0000313" key="2">
    <source>
        <dbReference type="EMBL" id="MCM8568613.1"/>
    </source>
</evidence>
<dbReference type="Gene3D" id="3.30.530.20">
    <property type="match status" value="1"/>
</dbReference>
<dbReference type="EMBL" id="JAMSCK010000002">
    <property type="protein sequence ID" value="MCM8568613.1"/>
    <property type="molecule type" value="Genomic_DNA"/>
</dbReference>
<dbReference type="Pfam" id="PF10604">
    <property type="entry name" value="Polyketide_cyc2"/>
    <property type="match status" value="1"/>
</dbReference>
<dbReference type="RefSeq" id="WP_252111015.1">
    <property type="nucleotide sequence ID" value="NZ_JAMSCK010000002.1"/>
</dbReference>
<name>A0ABT0YYS2_9FLAO</name>
<keyword evidence="1" id="KW-1133">Transmembrane helix</keyword>
<keyword evidence="3" id="KW-1185">Reference proteome</keyword>
<keyword evidence="1" id="KW-0812">Transmembrane</keyword>